<organism evidence="2 3">
    <name type="scientific">Naegleria lovaniensis</name>
    <name type="common">Amoeba</name>
    <dbReference type="NCBI Taxonomy" id="51637"/>
    <lineage>
        <taxon>Eukaryota</taxon>
        <taxon>Discoba</taxon>
        <taxon>Heterolobosea</taxon>
        <taxon>Tetramitia</taxon>
        <taxon>Eutetramitia</taxon>
        <taxon>Vahlkampfiidae</taxon>
        <taxon>Naegleria</taxon>
    </lineage>
</organism>
<dbReference type="GeneID" id="68095999"/>
<keyword evidence="1" id="KW-1133">Transmembrane helix</keyword>
<protein>
    <submittedName>
        <fullName evidence="2">Uncharacterized protein</fullName>
    </submittedName>
</protein>
<gene>
    <name evidence="2" type="ORF">C9374_003544</name>
</gene>
<dbReference type="AlphaFoldDB" id="A0AA88GTZ4"/>
<dbReference type="RefSeq" id="XP_044549722.1">
    <property type="nucleotide sequence ID" value="XM_044693084.1"/>
</dbReference>
<name>A0AA88GTZ4_NAELO</name>
<dbReference type="Proteomes" id="UP000816034">
    <property type="component" value="Unassembled WGS sequence"/>
</dbReference>
<comment type="caution">
    <text evidence="2">The sequence shown here is derived from an EMBL/GenBank/DDBJ whole genome shotgun (WGS) entry which is preliminary data.</text>
</comment>
<proteinExistence type="predicted"/>
<accession>A0AA88GTZ4</accession>
<dbReference type="EMBL" id="PYSW02000018">
    <property type="protein sequence ID" value="KAG2385729.1"/>
    <property type="molecule type" value="Genomic_DNA"/>
</dbReference>
<reference evidence="2 3" key="1">
    <citation type="journal article" date="2018" name="BMC Genomics">
        <title>The genome of Naegleria lovaniensis, the basis for a comparative approach to unravel pathogenicity factors of the human pathogenic amoeba N. fowleri.</title>
        <authorList>
            <person name="Liechti N."/>
            <person name="Schurch N."/>
            <person name="Bruggmann R."/>
            <person name="Wittwer M."/>
        </authorList>
    </citation>
    <scope>NUCLEOTIDE SEQUENCE [LARGE SCALE GENOMIC DNA]</scope>
    <source>
        <strain evidence="2 3">ATCC 30569</strain>
    </source>
</reference>
<feature type="transmembrane region" description="Helical" evidence="1">
    <location>
        <begin position="100"/>
        <end position="128"/>
    </location>
</feature>
<evidence type="ECO:0000256" key="1">
    <source>
        <dbReference type="SAM" id="Phobius"/>
    </source>
</evidence>
<keyword evidence="1" id="KW-0812">Transmembrane</keyword>
<evidence type="ECO:0000313" key="2">
    <source>
        <dbReference type="EMBL" id="KAG2385729.1"/>
    </source>
</evidence>
<evidence type="ECO:0000313" key="3">
    <source>
        <dbReference type="Proteomes" id="UP000816034"/>
    </source>
</evidence>
<sequence length="138" mass="15169">MSTDGDAGVVVFFSNHNLPSLSPIVNLQKKFYSVPVNSVKGEIVITVANGNKKSACQVVIVDYTQDVKDFWRQLDFSNFPESFYKAIGIDLSSSPGVKQMISYVLAGFTCLTLFLTIIIVVGLVWLCYSSSKGKTKKD</sequence>
<keyword evidence="1" id="KW-0472">Membrane</keyword>
<keyword evidence="3" id="KW-1185">Reference proteome</keyword>